<evidence type="ECO:0000259" key="1">
    <source>
        <dbReference type="Pfam" id="PF13144"/>
    </source>
</evidence>
<feature type="domain" description="Flagella basal body P-ring formation protein FlgA SAF" evidence="1">
    <location>
        <begin position="176"/>
        <end position="294"/>
    </location>
</feature>
<dbReference type="NCBIfam" id="TIGR03170">
    <property type="entry name" value="flgA_cterm"/>
    <property type="match status" value="1"/>
</dbReference>
<keyword evidence="3" id="KW-1185">Reference proteome</keyword>
<sequence>MAWQAIVKSAACVQGPYVLLGEIAYPAGSMDDATWESLANIKLWKASTRAGRPVAVSRDKLRSILKYYLGDMVENLILPSQITVQTGGRVISGEELKSRVVAFLTPRAEDLGGDVEFKDFHLPRQIFFPNLYDTLSLSANDIVPGRNQVKIHGVTPDGKIVTSKAGTVFINVWKAIPVAAKPMNRFERVSPANVSFQRVNLAYRQNVWDGTGGPWRMARTLGRGQPFTLSHLEPIPLIEKGERVYLTFQGKRVKLTIKAVALGEAGMGQQVSVKNLQSNKTVLATVISDDTVVVR</sequence>
<dbReference type="InterPro" id="IPR039246">
    <property type="entry name" value="Flagellar_FlgA"/>
</dbReference>
<accession>A0ABN6ENJ2</accession>
<dbReference type="Proteomes" id="UP001053296">
    <property type="component" value="Chromosome"/>
</dbReference>
<dbReference type="PANTHER" id="PTHR36307">
    <property type="entry name" value="FLAGELLA BASAL BODY P-RING FORMATION PROTEIN FLGA"/>
    <property type="match status" value="1"/>
</dbReference>
<dbReference type="EMBL" id="AP024485">
    <property type="protein sequence ID" value="BCS86809.1"/>
    <property type="molecule type" value="Genomic_DNA"/>
</dbReference>
<proteinExistence type="predicted"/>
<evidence type="ECO:0000313" key="2">
    <source>
        <dbReference type="EMBL" id="BCS86809.1"/>
    </source>
</evidence>
<dbReference type="Gene3D" id="2.30.30.760">
    <property type="match status" value="1"/>
</dbReference>
<gene>
    <name evidence="2" type="ORF">PSDVSF_00510</name>
</gene>
<dbReference type="Pfam" id="PF13144">
    <property type="entry name" value="ChapFlgA"/>
    <property type="match status" value="1"/>
</dbReference>
<evidence type="ECO:0000313" key="3">
    <source>
        <dbReference type="Proteomes" id="UP001053296"/>
    </source>
</evidence>
<organism evidence="2 3">
    <name type="scientific">Pseudodesulfovibrio sediminis</name>
    <dbReference type="NCBI Taxonomy" id="2810563"/>
    <lineage>
        <taxon>Bacteria</taxon>
        <taxon>Pseudomonadati</taxon>
        <taxon>Thermodesulfobacteriota</taxon>
        <taxon>Desulfovibrionia</taxon>
        <taxon>Desulfovibrionales</taxon>
        <taxon>Desulfovibrionaceae</taxon>
    </lineage>
</organism>
<name>A0ABN6ENJ2_9BACT</name>
<protein>
    <recommendedName>
        <fullName evidence="1">Flagella basal body P-ring formation protein FlgA SAF domain-containing protein</fullName>
    </recommendedName>
</protein>
<dbReference type="InterPro" id="IPR017585">
    <property type="entry name" value="SAF_FlgA"/>
</dbReference>
<reference evidence="2" key="1">
    <citation type="journal article" date="2022" name="Arch. Microbiol.">
        <title>Pseudodesulfovibrio sediminis sp. nov., a mesophilic and neutrophilic sulfate-reducing bacterium isolated from sediment of a brackish lake.</title>
        <authorList>
            <person name="Takahashi A."/>
            <person name="Kojima H."/>
            <person name="Watanabe M."/>
            <person name="Fukui M."/>
        </authorList>
    </citation>
    <scope>NUCLEOTIDE SEQUENCE</scope>
    <source>
        <strain evidence="2">SF6</strain>
    </source>
</reference>
<dbReference type="PANTHER" id="PTHR36307:SF1">
    <property type="entry name" value="FLAGELLA BASAL BODY P-RING FORMATION PROTEIN FLGA"/>
    <property type="match status" value="1"/>
</dbReference>